<dbReference type="Pfam" id="PF16367">
    <property type="entry name" value="RRM_7"/>
    <property type="match status" value="1"/>
</dbReference>
<dbReference type="GO" id="GO:0005737">
    <property type="term" value="C:cytoplasm"/>
    <property type="evidence" value="ECO:0007669"/>
    <property type="project" value="UniProtKB-SubCell"/>
</dbReference>
<evidence type="ECO:0000256" key="6">
    <source>
        <dbReference type="SAM" id="MobiDB-lite"/>
    </source>
</evidence>
<dbReference type="SUPFAM" id="SSF54928">
    <property type="entry name" value="RNA-binding domain, RBD"/>
    <property type="match status" value="1"/>
</dbReference>
<dbReference type="EMBL" id="SJOL01007654">
    <property type="protein sequence ID" value="TGZ62177.1"/>
    <property type="molecule type" value="Genomic_DNA"/>
</dbReference>
<dbReference type="FunFam" id="3.30.70.330:FF:000008">
    <property type="entry name" value="Cytoplasmic polyadenylation element-binding 2 isoform X2"/>
    <property type="match status" value="1"/>
</dbReference>
<keyword evidence="9" id="KW-1185">Reference proteome</keyword>
<dbReference type="CDD" id="cd12726">
    <property type="entry name" value="RRM2_CPEB2_like"/>
    <property type="match status" value="1"/>
</dbReference>
<dbReference type="PANTHER" id="PTHR12566">
    <property type="entry name" value="CYTOPLASMIC POLYADENYLATION ELEMENT BINDING PROTEIN CPEB"/>
    <property type="match status" value="1"/>
</dbReference>
<dbReference type="Gene3D" id="3.30.70.330">
    <property type="match status" value="2"/>
</dbReference>
<comment type="subcellular location">
    <subcellularLocation>
        <location evidence="1">Cytoplasm</location>
    </subcellularLocation>
</comment>
<evidence type="ECO:0000259" key="7">
    <source>
        <dbReference type="PROSITE" id="PS50102"/>
    </source>
</evidence>
<comment type="caution">
    <text evidence="8">The sequence shown here is derived from an EMBL/GenBank/DDBJ whole genome shotgun (WGS) entry which is preliminary data.</text>
</comment>
<dbReference type="GO" id="GO:0043005">
    <property type="term" value="C:neuron projection"/>
    <property type="evidence" value="ECO:0007669"/>
    <property type="project" value="TreeGrafter"/>
</dbReference>
<evidence type="ECO:0000256" key="5">
    <source>
        <dbReference type="PROSITE-ProRule" id="PRU00176"/>
    </source>
</evidence>
<dbReference type="GO" id="GO:2000766">
    <property type="term" value="P:negative regulation of cytoplasmic translation"/>
    <property type="evidence" value="ECO:0007669"/>
    <property type="project" value="TreeGrafter"/>
</dbReference>
<evidence type="ECO:0000256" key="2">
    <source>
        <dbReference type="ARBA" id="ARBA00022490"/>
    </source>
</evidence>
<dbReference type="GO" id="GO:0000900">
    <property type="term" value="F:mRNA regulatory element binding translation repressor activity"/>
    <property type="evidence" value="ECO:0007669"/>
    <property type="project" value="TreeGrafter"/>
</dbReference>
<evidence type="ECO:0000256" key="1">
    <source>
        <dbReference type="ARBA" id="ARBA00004496"/>
    </source>
</evidence>
<accession>A0A4S2LNJ0</accession>
<keyword evidence="3" id="KW-0677">Repeat</keyword>
<dbReference type="OrthoDB" id="10033548at2759"/>
<evidence type="ECO:0000313" key="8">
    <source>
        <dbReference type="EMBL" id="TGZ62177.1"/>
    </source>
</evidence>
<dbReference type="AlphaFoldDB" id="A0A4S2LNJ0"/>
<dbReference type="GO" id="GO:0008135">
    <property type="term" value="F:translation factor activity, RNA binding"/>
    <property type="evidence" value="ECO:0007669"/>
    <property type="project" value="TreeGrafter"/>
</dbReference>
<dbReference type="SMART" id="SM00360">
    <property type="entry name" value="RRM"/>
    <property type="match status" value="2"/>
</dbReference>
<protein>
    <recommendedName>
        <fullName evidence="7">RRM domain-containing protein</fullName>
    </recommendedName>
</protein>
<dbReference type="GO" id="GO:0043022">
    <property type="term" value="F:ribosome binding"/>
    <property type="evidence" value="ECO:0007669"/>
    <property type="project" value="TreeGrafter"/>
</dbReference>
<dbReference type="Proteomes" id="UP000308267">
    <property type="component" value="Unassembled WGS sequence"/>
</dbReference>
<dbReference type="Pfam" id="PF16366">
    <property type="entry name" value="CEBP_ZZ"/>
    <property type="match status" value="1"/>
</dbReference>
<reference evidence="8 9" key="1">
    <citation type="journal article" date="2019" name="BMC Genomics">
        <title>New insights from Opisthorchis felineus genome: update on genomics of the epidemiologically important liver flukes.</title>
        <authorList>
            <person name="Ershov N.I."/>
            <person name="Mordvinov V.A."/>
            <person name="Prokhortchouk E.B."/>
            <person name="Pakharukova M.Y."/>
            <person name="Gunbin K.V."/>
            <person name="Ustyantsev K."/>
            <person name="Genaev M.A."/>
            <person name="Blinov A.G."/>
            <person name="Mazur A."/>
            <person name="Boulygina E."/>
            <person name="Tsygankova S."/>
            <person name="Khrameeva E."/>
            <person name="Chekanov N."/>
            <person name="Fan G."/>
            <person name="Xiao A."/>
            <person name="Zhang H."/>
            <person name="Xu X."/>
            <person name="Yang H."/>
            <person name="Solovyev V."/>
            <person name="Lee S.M."/>
            <person name="Liu X."/>
            <person name="Afonnikov D.A."/>
            <person name="Skryabin K.G."/>
        </authorList>
    </citation>
    <scope>NUCLEOTIDE SEQUENCE [LARGE SCALE GENOMIC DNA]</scope>
    <source>
        <strain evidence="8">AK-0245</strain>
        <tissue evidence="8">Whole organism</tissue>
    </source>
</reference>
<dbReference type="FunFam" id="4.10.640.40:FF:000001">
    <property type="entry name" value="Cytoplasmic polyadenylation element-binding 2 isoform X2"/>
    <property type="match status" value="1"/>
</dbReference>
<dbReference type="InterPro" id="IPR038446">
    <property type="entry name" value="CEBP_ZZ_sf"/>
</dbReference>
<keyword evidence="2" id="KW-0963">Cytoplasm</keyword>
<evidence type="ECO:0000313" key="9">
    <source>
        <dbReference type="Proteomes" id="UP000308267"/>
    </source>
</evidence>
<keyword evidence="4 5" id="KW-0694">RNA-binding</keyword>
<dbReference type="GO" id="GO:0045202">
    <property type="term" value="C:synapse"/>
    <property type="evidence" value="ECO:0007669"/>
    <property type="project" value="TreeGrafter"/>
</dbReference>
<evidence type="ECO:0000256" key="4">
    <source>
        <dbReference type="ARBA" id="ARBA00022884"/>
    </source>
</evidence>
<dbReference type="InterPro" id="IPR032296">
    <property type="entry name" value="CEBP_ZZ"/>
</dbReference>
<dbReference type="CDD" id="cd12724">
    <property type="entry name" value="RRM1_CPEB2_like"/>
    <property type="match status" value="1"/>
</dbReference>
<feature type="domain" description="RRM" evidence="7">
    <location>
        <begin position="746"/>
        <end position="833"/>
    </location>
</feature>
<dbReference type="InterPro" id="IPR035979">
    <property type="entry name" value="RBD_domain_sf"/>
</dbReference>
<feature type="region of interest" description="Disordered" evidence="6">
    <location>
        <begin position="500"/>
        <end position="535"/>
    </location>
</feature>
<dbReference type="CDD" id="cd19757">
    <property type="entry name" value="Bbox1"/>
    <property type="match status" value="1"/>
</dbReference>
<dbReference type="STRING" id="147828.A0A4S2LNJ0"/>
<proteinExistence type="predicted"/>
<gene>
    <name evidence="8" type="ORF">CRM22_007571</name>
</gene>
<evidence type="ECO:0000256" key="3">
    <source>
        <dbReference type="ARBA" id="ARBA00022737"/>
    </source>
</evidence>
<dbReference type="InterPro" id="IPR034819">
    <property type="entry name" value="CPEB"/>
</dbReference>
<dbReference type="GO" id="GO:0005634">
    <property type="term" value="C:nucleus"/>
    <property type="evidence" value="ECO:0007669"/>
    <property type="project" value="TreeGrafter"/>
</dbReference>
<sequence length="1002" mass="107377">MNGEIDIISHPSIRKMFMGSNSCTSQHSTLSVQLPVVDSTIFPSLNDCVDYECSSSGILSAGSDPACDESTDGYRNGNDCERLVSKDTICNRLTPSNCSQLSPLNSSTECSADILPMTESGVVTGSSGFDNTPGSQSFPTSTTTPAGYHMDVQEKKMFPNVNRLTEAKVQDQSNCPTDDSNIFCGDVTFLQQTLNPNTATNESQNDLLLEHSDVSNLHASQLHMDSRVPRLDRDMCNFPMGLTKSVNKTLPLFVSGDTENPSVDREHGFPATGLWGRPTTVGTTAEDLRSFGYTGDSVASLASSGLAEHSSTGVENGSNAGSQNLMSAVAAAAAKRAITGGHQSAKFGAVSRPSTWTECSLSTAPQSSFGSLGSNSWNMGHTNTAKVGTNGLGGICQPVASGVSPIGSSPTPWAQVVTQQQPPHGKTNNVNNVLGNMGLASSVSGGNCSIRTSINVGGISTAPSFYTNNSCKTGISNSVAANMYNMFPKKPQHRMMAHWQQQQQHHHPGLQHSHLNKTPGALQNTTGQPVSGGRIPTACLDGSTVGLIGSASGDCGTVVNYPSNFNSSGCSVLHSLSSTIATPPTMNTLSIGSSGDSFASVASSITTANNDNASLDTFKFGLDQQLMEVIKSFETTNIGNTNSGGANTNNNNDGSVLVGGLDDVVIPSFNEVDQQFPNMTNLNQLSVLSQAVSSTNTPSLCGINGTNNHAPSIRNLSGPSVFGTIGMNNPYSVFANIPTREEGYSRKVFVGGLPPDIDEEEITTAFRRFGPLIVDWPHKTESKAYFPPKGYCFLLFQDERSVQSLINACIVDENKYYWCVSSPTMKDKPVQIRPWNLADSDFVMDGSQPLDPRKTIFVGGVPRPLRAIELALIMDRLYSGVCYAGIDTDPELKYPKGAGRVAFSNQQSYIAAISARFVQLQHNEIDKRVEVKPYVLDNQMCDECQGARCGGKFAPFFCANVACLQYYCEQCWVQIHSRNGREYHKPLVKEGAERPRPALYRW</sequence>
<dbReference type="PROSITE" id="PS50102">
    <property type="entry name" value="RRM"/>
    <property type="match status" value="1"/>
</dbReference>
<dbReference type="FunFam" id="3.30.70.330:FF:000009">
    <property type="entry name" value="cytoplasmic polyadenylation element-binding protein 2 isoform X1"/>
    <property type="match status" value="1"/>
</dbReference>
<dbReference type="GO" id="GO:0003730">
    <property type="term" value="F:mRNA 3'-UTR binding"/>
    <property type="evidence" value="ECO:0007669"/>
    <property type="project" value="InterPro"/>
</dbReference>
<dbReference type="InterPro" id="IPR000504">
    <property type="entry name" value="RRM_dom"/>
</dbReference>
<dbReference type="InterPro" id="IPR012677">
    <property type="entry name" value="Nucleotide-bd_a/b_plait_sf"/>
</dbReference>
<organism evidence="8 9">
    <name type="scientific">Opisthorchis felineus</name>
    <dbReference type="NCBI Taxonomy" id="147828"/>
    <lineage>
        <taxon>Eukaryota</taxon>
        <taxon>Metazoa</taxon>
        <taxon>Spiralia</taxon>
        <taxon>Lophotrochozoa</taxon>
        <taxon>Platyhelminthes</taxon>
        <taxon>Trematoda</taxon>
        <taxon>Digenea</taxon>
        <taxon>Opisthorchiida</taxon>
        <taxon>Opisthorchiata</taxon>
        <taxon>Opisthorchiidae</taxon>
        <taxon>Opisthorchis</taxon>
    </lineage>
</organism>
<dbReference type="PANTHER" id="PTHR12566:SF12">
    <property type="entry name" value="TRANSLATIONAL REGULATOR ORB2"/>
    <property type="match status" value="1"/>
</dbReference>
<dbReference type="Gene3D" id="4.10.640.40">
    <property type="entry name" value="Cytoplasmic polyadenylation element-binding protein, ZZ domain"/>
    <property type="match status" value="1"/>
</dbReference>
<name>A0A4S2LNJ0_OPIFE</name>